<accession>A0AAV9NRV4</accession>
<dbReference type="GeneID" id="89973048"/>
<dbReference type="Pfam" id="PF12898">
    <property type="entry name" value="Stc1"/>
    <property type="match status" value="1"/>
</dbReference>
<reference evidence="3 4" key="1">
    <citation type="submission" date="2023-08" db="EMBL/GenBank/DDBJ databases">
        <title>Black Yeasts Isolated from many extreme environments.</title>
        <authorList>
            <person name="Coleine C."/>
            <person name="Stajich J.E."/>
            <person name="Selbmann L."/>
        </authorList>
    </citation>
    <scope>NUCLEOTIDE SEQUENCE [LARGE SCALE GENOMIC DNA]</scope>
    <source>
        <strain evidence="3 4">CCFEE 5792</strain>
    </source>
</reference>
<organism evidence="3 4">
    <name type="scientific">Exophiala bonariae</name>
    <dbReference type="NCBI Taxonomy" id="1690606"/>
    <lineage>
        <taxon>Eukaryota</taxon>
        <taxon>Fungi</taxon>
        <taxon>Dikarya</taxon>
        <taxon>Ascomycota</taxon>
        <taxon>Pezizomycotina</taxon>
        <taxon>Eurotiomycetes</taxon>
        <taxon>Chaetothyriomycetidae</taxon>
        <taxon>Chaetothyriales</taxon>
        <taxon>Herpotrichiellaceae</taxon>
        <taxon>Exophiala</taxon>
    </lineage>
</organism>
<sequence length="264" mass="28391">MDRLTDVSRYANVDTGNMIRCSDCGTKKMISRFSNTQINKYKAALVNSRRNTKDPPLPRCIACTAGSVVELHCTWCGISKPVAEFSARHRSNPDEAKCTSCQQENDDREPDLEAAAQEEVILDEYNMHKGAISNMSSVASALPSLSGRASEMGSTAPSGMYQHSDKGFGGATGFRPPSPTPSNATSQFLAASTAGYSAGAPGSVVSQGGASSRFVKQGAWRPPVIDKVVKRSARDEKQQKLTQVPTSATHHDGDKDSDDDEWEL</sequence>
<feature type="compositionally biased region" description="Acidic residues" evidence="1">
    <location>
        <begin position="255"/>
        <end position="264"/>
    </location>
</feature>
<dbReference type="EMBL" id="JAVRRD010000002">
    <property type="protein sequence ID" value="KAK5062795.1"/>
    <property type="molecule type" value="Genomic_DNA"/>
</dbReference>
<protein>
    <recommendedName>
        <fullName evidence="2">Stc1 domain-containing protein</fullName>
    </recommendedName>
</protein>
<dbReference type="Proteomes" id="UP001358417">
    <property type="component" value="Unassembled WGS sequence"/>
</dbReference>
<feature type="compositionally biased region" description="Basic and acidic residues" evidence="1">
    <location>
        <begin position="227"/>
        <end position="239"/>
    </location>
</feature>
<evidence type="ECO:0000259" key="2">
    <source>
        <dbReference type="Pfam" id="PF12898"/>
    </source>
</evidence>
<keyword evidence="4" id="KW-1185">Reference proteome</keyword>
<dbReference type="AlphaFoldDB" id="A0AAV9NRV4"/>
<feature type="region of interest" description="Disordered" evidence="1">
    <location>
        <begin position="164"/>
        <end position="185"/>
    </location>
</feature>
<name>A0AAV9NRV4_9EURO</name>
<evidence type="ECO:0000313" key="4">
    <source>
        <dbReference type="Proteomes" id="UP001358417"/>
    </source>
</evidence>
<evidence type="ECO:0000256" key="1">
    <source>
        <dbReference type="SAM" id="MobiDB-lite"/>
    </source>
</evidence>
<dbReference type="RefSeq" id="XP_064711067.1">
    <property type="nucleotide sequence ID" value="XM_064848443.1"/>
</dbReference>
<gene>
    <name evidence="3" type="ORF">LTR84_004870</name>
</gene>
<dbReference type="InterPro" id="IPR024630">
    <property type="entry name" value="Stc1"/>
</dbReference>
<feature type="domain" description="Stc1" evidence="2">
    <location>
        <begin position="20"/>
        <end position="103"/>
    </location>
</feature>
<feature type="region of interest" description="Disordered" evidence="1">
    <location>
        <begin position="224"/>
        <end position="264"/>
    </location>
</feature>
<evidence type="ECO:0000313" key="3">
    <source>
        <dbReference type="EMBL" id="KAK5062795.1"/>
    </source>
</evidence>
<proteinExistence type="predicted"/>
<comment type="caution">
    <text evidence="3">The sequence shown here is derived from an EMBL/GenBank/DDBJ whole genome shotgun (WGS) entry which is preliminary data.</text>
</comment>